<comment type="pathway">
    <text evidence="2">Cofactor biosynthesis; thiamine diphosphate biosynthesis.</text>
</comment>
<name>A0A1D8A6M8_9SPHN</name>
<evidence type="ECO:0000259" key="12">
    <source>
        <dbReference type="Pfam" id="PF09084"/>
    </source>
</evidence>
<dbReference type="EMBL" id="CP017075">
    <property type="protein sequence ID" value="AOR77772.1"/>
    <property type="molecule type" value="Genomic_DNA"/>
</dbReference>
<evidence type="ECO:0000256" key="6">
    <source>
        <dbReference type="ARBA" id="ARBA00022723"/>
    </source>
</evidence>
<protein>
    <recommendedName>
        <fullName evidence="10">Thiamine pyrimidine synthase</fullName>
    </recommendedName>
</protein>
<reference evidence="14" key="1">
    <citation type="journal article" date="2017" name="J. Biotechnol.">
        <title>Complete genome sequence of Novosphingobium resinovorum SA1, a versatile xenobiotic-degrading bacterium capable of utilizing sulfanilic acid.</title>
        <authorList>
            <person name="Hegedus B."/>
            <person name="Kos P.B."/>
            <person name="Balint B."/>
            <person name="Maroti G."/>
            <person name="Gan H.M."/>
            <person name="Perei K."/>
            <person name="Rakhely G."/>
        </authorList>
    </citation>
    <scope>NUCLEOTIDE SEQUENCE [LARGE SCALE GENOMIC DNA]</scope>
    <source>
        <strain evidence="14">SA1</strain>
    </source>
</reference>
<comment type="function">
    <text evidence="1">Responsible for the formation of the pyrimidine heterocycle in the thiamine biosynthesis pathway. Catalyzes the formation of hydroxymethylpyrimidine phosphate (HMP-P) from histidine and pyridoxal phosphate (PLP). The protein uses PLP and the active site histidine to form HMP-P, generating an inactive enzyme. The enzyme can only undergo a single turnover, which suggests it is a suicide enzyme.</text>
</comment>
<dbReference type="GO" id="GO:0046872">
    <property type="term" value="F:metal ion binding"/>
    <property type="evidence" value="ECO:0007669"/>
    <property type="project" value="UniProtKB-KW"/>
</dbReference>
<comment type="similarity">
    <text evidence="3">Belongs to the NMT1/THI5 family.</text>
</comment>
<keyword evidence="5" id="KW-0808">Transferase</keyword>
<evidence type="ECO:0000256" key="7">
    <source>
        <dbReference type="ARBA" id="ARBA00022898"/>
    </source>
</evidence>
<dbReference type="Proteomes" id="UP000094626">
    <property type="component" value="Chromosome"/>
</dbReference>
<dbReference type="GO" id="GO:0009228">
    <property type="term" value="P:thiamine biosynthetic process"/>
    <property type="evidence" value="ECO:0007669"/>
    <property type="project" value="UniProtKB-KW"/>
</dbReference>
<dbReference type="PANTHER" id="PTHR31528">
    <property type="entry name" value="4-AMINO-5-HYDROXYMETHYL-2-METHYLPYRIMIDINE PHOSPHATE SYNTHASE THI11-RELATED"/>
    <property type="match status" value="1"/>
</dbReference>
<dbReference type="InterPro" id="IPR015168">
    <property type="entry name" value="SsuA/THI5"/>
</dbReference>
<evidence type="ECO:0000256" key="10">
    <source>
        <dbReference type="ARBA" id="ARBA00033171"/>
    </source>
</evidence>
<evidence type="ECO:0000256" key="8">
    <source>
        <dbReference type="ARBA" id="ARBA00022977"/>
    </source>
</evidence>
<accession>A0A1D8A6M8</accession>
<evidence type="ECO:0000256" key="11">
    <source>
        <dbReference type="ARBA" id="ARBA00048179"/>
    </source>
</evidence>
<sequence length="309" mass="32880">MVEFYVAQEAGFLATAGLEPDVNYAQNGAVATQLVASDHGDVGLITLEPYVASFDKGMGGKFIATIGDQNLFYVGVPVDSDITTFAQLEGKTIGVLSMGSSSIYYAKAMAKEAGFTLADTSFAPVGMGDSALNALRTNQVQALALHRPAFAALERSGFAFRYFKDDAISGFSNYGLFVSDATLAGQRDKLVRFLGAMLKAELFVKTNPEAALRIYWKIQPEARPAGDEAAAVEVGLSELNFELDNASGNERIRPFDADRTQGLLDVLKSEGVASASITVSDIVDGSLFAEAAALVDRDAVVQLATDWKN</sequence>
<keyword evidence="8" id="KW-0784">Thiamine biosynthesis</keyword>
<keyword evidence="9" id="KW-0408">Iron</keyword>
<evidence type="ECO:0000313" key="13">
    <source>
        <dbReference type="EMBL" id="AOR77772.1"/>
    </source>
</evidence>
<dbReference type="GO" id="GO:0016740">
    <property type="term" value="F:transferase activity"/>
    <property type="evidence" value="ECO:0007669"/>
    <property type="project" value="UniProtKB-KW"/>
</dbReference>
<feature type="domain" description="SsuA/THI5-like" evidence="12">
    <location>
        <begin position="3"/>
        <end position="211"/>
    </location>
</feature>
<evidence type="ECO:0000256" key="9">
    <source>
        <dbReference type="ARBA" id="ARBA00023004"/>
    </source>
</evidence>
<comment type="subunit">
    <text evidence="4">Homodimer.</text>
</comment>
<evidence type="ECO:0000256" key="5">
    <source>
        <dbReference type="ARBA" id="ARBA00022679"/>
    </source>
</evidence>
<dbReference type="AlphaFoldDB" id="A0A1D8A6M8"/>
<evidence type="ECO:0000256" key="3">
    <source>
        <dbReference type="ARBA" id="ARBA00009406"/>
    </source>
</evidence>
<comment type="catalytic activity">
    <reaction evidence="11">
        <text>N(6)-(pyridoxal phosphate)-L-lysyl-[4-amino-5-hydroxymethyl-2-methylpyrimidine phosphate synthase] + L-histidyl-[4-amino-5-hydroxymethyl-2-methylpyrimidine phosphate synthase] + 2 Fe(3+) + 4 H2O = L-lysyl-[4-amino-5-hydroxymethyl-2-methylpyrimidine phosphate synthase] + (2S)-2-amino-5-hydroxy-4-oxopentanoyl-[4-amino-5-hydroxymethyl-2-methylpyrimidine phosphate synthase] + 4-amino-2-methyl-5-(phosphooxymethyl)pyrimidine + 3-oxopropanoate + 2 Fe(2+) + 2 H(+)</text>
        <dbReference type="Rhea" id="RHEA:65756"/>
        <dbReference type="Rhea" id="RHEA-COMP:16892"/>
        <dbReference type="Rhea" id="RHEA-COMP:16893"/>
        <dbReference type="Rhea" id="RHEA-COMP:16894"/>
        <dbReference type="Rhea" id="RHEA-COMP:16895"/>
        <dbReference type="ChEBI" id="CHEBI:15377"/>
        <dbReference type="ChEBI" id="CHEBI:15378"/>
        <dbReference type="ChEBI" id="CHEBI:29033"/>
        <dbReference type="ChEBI" id="CHEBI:29034"/>
        <dbReference type="ChEBI" id="CHEBI:29969"/>
        <dbReference type="ChEBI" id="CHEBI:29979"/>
        <dbReference type="ChEBI" id="CHEBI:33190"/>
        <dbReference type="ChEBI" id="CHEBI:58354"/>
        <dbReference type="ChEBI" id="CHEBI:143915"/>
        <dbReference type="ChEBI" id="CHEBI:157692"/>
    </reaction>
    <physiologicalReaction direction="left-to-right" evidence="11">
        <dbReference type="Rhea" id="RHEA:65757"/>
    </physiologicalReaction>
</comment>
<keyword evidence="7" id="KW-0663">Pyridoxal phosphate</keyword>
<evidence type="ECO:0000256" key="2">
    <source>
        <dbReference type="ARBA" id="ARBA00004948"/>
    </source>
</evidence>
<keyword evidence="14" id="KW-1185">Reference proteome</keyword>
<evidence type="ECO:0000313" key="14">
    <source>
        <dbReference type="Proteomes" id="UP000094626"/>
    </source>
</evidence>
<dbReference type="KEGG" id="nre:BES08_14170"/>
<dbReference type="Pfam" id="PF09084">
    <property type="entry name" value="NMT1"/>
    <property type="match status" value="1"/>
</dbReference>
<dbReference type="Gene3D" id="3.40.190.10">
    <property type="entry name" value="Periplasmic binding protein-like II"/>
    <property type="match status" value="2"/>
</dbReference>
<dbReference type="SUPFAM" id="SSF53850">
    <property type="entry name" value="Periplasmic binding protein-like II"/>
    <property type="match status" value="1"/>
</dbReference>
<evidence type="ECO:0000256" key="1">
    <source>
        <dbReference type="ARBA" id="ARBA00003469"/>
    </source>
</evidence>
<proteinExistence type="inferred from homology"/>
<organism evidence="13 14">
    <name type="scientific">Novosphingobium resinovorum</name>
    <dbReference type="NCBI Taxonomy" id="158500"/>
    <lineage>
        <taxon>Bacteria</taxon>
        <taxon>Pseudomonadati</taxon>
        <taxon>Pseudomonadota</taxon>
        <taxon>Alphaproteobacteria</taxon>
        <taxon>Sphingomonadales</taxon>
        <taxon>Sphingomonadaceae</taxon>
        <taxon>Novosphingobium</taxon>
    </lineage>
</organism>
<evidence type="ECO:0000256" key="4">
    <source>
        <dbReference type="ARBA" id="ARBA00011738"/>
    </source>
</evidence>
<gene>
    <name evidence="13" type="ORF">BES08_14170</name>
</gene>
<dbReference type="PANTHER" id="PTHR31528:SF1">
    <property type="entry name" value="4-AMINO-5-HYDROXYMETHYL-2-METHYLPYRIMIDINE PHOSPHATE SYNTHASE THI11-RELATED"/>
    <property type="match status" value="1"/>
</dbReference>
<keyword evidence="6" id="KW-0479">Metal-binding</keyword>
<dbReference type="InterPro" id="IPR027939">
    <property type="entry name" value="NMT1/THI5"/>
</dbReference>